<dbReference type="FunFam" id="3.40.1180.10:FF:000001">
    <property type="entry name" value="(2E,6E)-farnesyl-diphosphate-specific ditrans,polycis-undecaprenyl-diphosphate synthase"/>
    <property type="match status" value="1"/>
</dbReference>
<dbReference type="PANTHER" id="PTHR10291:SF0">
    <property type="entry name" value="DEHYDRODOLICHYL DIPHOSPHATE SYNTHASE 2"/>
    <property type="match status" value="1"/>
</dbReference>
<feature type="binding site" evidence="2">
    <location>
        <position position="204"/>
    </location>
    <ligand>
        <name>substrate</name>
    </ligand>
</feature>
<dbReference type="GO" id="GO:0000287">
    <property type="term" value="F:magnesium ion binding"/>
    <property type="evidence" value="ECO:0007669"/>
    <property type="project" value="UniProtKB-UniRule"/>
</dbReference>
<comment type="caution">
    <text evidence="3">The sequence shown here is derived from an EMBL/GenBank/DDBJ whole genome shotgun (WGS) entry which is preliminary data.</text>
</comment>
<dbReference type="CDD" id="cd00475">
    <property type="entry name" value="Cis_IPPS"/>
    <property type="match status" value="1"/>
</dbReference>
<feature type="binding site" evidence="2">
    <location>
        <begin position="37"/>
        <end position="40"/>
    </location>
    <ligand>
        <name>substrate</name>
    </ligand>
</feature>
<dbReference type="InterPro" id="IPR036424">
    <property type="entry name" value="UPP_synth-like_sf"/>
</dbReference>
<dbReference type="HAMAP" id="MF_01139">
    <property type="entry name" value="ISPT"/>
    <property type="match status" value="1"/>
</dbReference>
<gene>
    <name evidence="3" type="ORF">C7459_10930</name>
</gene>
<proteinExistence type="inferred from homology"/>
<dbReference type="PROSITE" id="PS01066">
    <property type="entry name" value="UPP_SYNTHASE"/>
    <property type="match status" value="1"/>
</dbReference>
<dbReference type="PANTHER" id="PTHR10291">
    <property type="entry name" value="DEHYDRODOLICHYL DIPHOSPHATE SYNTHASE FAMILY MEMBER"/>
    <property type="match status" value="1"/>
</dbReference>
<dbReference type="InterPro" id="IPR018520">
    <property type="entry name" value="UPP_synth-like_CS"/>
</dbReference>
<reference evidence="3 4" key="1">
    <citation type="submission" date="2018-05" db="EMBL/GenBank/DDBJ databases">
        <title>Genomic Encyclopedia of Type Strains, Phase IV (KMG-IV): sequencing the most valuable type-strain genomes for metagenomic binning, comparative biology and taxonomic classification.</title>
        <authorList>
            <person name="Goeker M."/>
        </authorList>
    </citation>
    <scope>NUCLEOTIDE SEQUENCE [LARGE SCALE GENOMIC DNA]</scope>
    <source>
        <strain evidence="3 4">DSM 18773</strain>
    </source>
</reference>
<organism evidence="3 4">
    <name type="scientific">Tumebacillus permanentifrigoris</name>
    <dbReference type="NCBI Taxonomy" id="378543"/>
    <lineage>
        <taxon>Bacteria</taxon>
        <taxon>Bacillati</taxon>
        <taxon>Bacillota</taxon>
        <taxon>Bacilli</taxon>
        <taxon>Bacillales</taxon>
        <taxon>Alicyclobacillaceae</taxon>
        <taxon>Tumebacillus</taxon>
    </lineage>
</organism>
<dbReference type="InterPro" id="IPR001441">
    <property type="entry name" value="UPP_synth-like"/>
</dbReference>
<comment type="function">
    <text evidence="2">Catalyzes the condensation of isopentenyl diphosphate (IPP) with allylic pyrophosphates generating different type of terpenoids.</text>
</comment>
<comment type="cofactor">
    <cofactor evidence="2">
        <name>Mg(2+)</name>
        <dbReference type="ChEBI" id="CHEBI:18420"/>
    </cofactor>
    <text evidence="2">Binds 2 magnesium ions per subunit.</text>
</comment>
<feature type="active site" description="Proton acceptor" evidence="2">
    <location>
        <position position="84"/>
    </location>
</feature>
<feature type="binding site" evidence="2">
    <location>
        <position position="223"/>
    </location>
    <ligand>
        <name>Mg(2+)</name>
        <dbReference type="ChEBI" id="CHEBI:18420"/>
    </ligand>
</feature>
<feature type="binding site" evidence="2">
    <location>
        <position position="49"/>
    </location>
    <ligand>
        <name>substrate</name>
    </ligand>
</feature>
<feature type="binding site" evidence="2">
    <location>
        <begin position="210"/>
        <end position="212"/>
    </location>
    <ligand>
        <name>substrate</name>
    </ligand>
</feature>
<dbReference type="EC" id="2.5.1.-" evidence="2"/>
<dbReference type="Pfam" id="PF01255">
    <property type="entry name" value="Prenyltransf"/>
    <property type="match status" value="1"/>
</dbReference>
<feature type="binding site" evidence="2">
    <location>
        <position position="41"/>
    </location>
    <ligand>
        <name>substrate</name>
    </ligand>
</feature>
<name>A0A316D8X9_9BACL</name>
<accession>A0A316D8X9</accession>
<dbReference type="Proteomes" id="UP000245634">
    <property type="component" value="Unassembled WGS sequence"/>
</dbReference>
<dbReference type="RefSeq" id="WP_109689304.1">
    <property type="nucleotide sequence ID" value="NZ_QGGL01000009.1"/>
</dbReference>
<feature type="binding site" evidence="2">
    <location>
        <position position="53"/>
    </location>
    <ligand>
        <name>substrate</name>
    </ligand>
</feature>
<comment type="subunit">
    <text evidence="2">Homodimer.</text>
</comment>
<evidence type="ECO:0000256" key="1">
    <source>
        <dbReference type="ARBA" id="ARBA00022679"/>
    </source>
</evidence>
<sequence length="257" mass="29505">MLQRLKRLFTTQPQIQTDEHGIVPDAVPNHVAIIMDGNGRWARKRGMPRIAGHRAGMNKVKEISLAADDIGVKVLTLYAFSTENWKRPIEEVEFLMRLPEEWLAKELDTLIARNCRIRIIGEPEGLPGHTLRVVREAEEKTRANTGMILNIALNYGSRREILSAVRQIAEDVQAGRLTLDEIEDTTMDQHLLTAGLPDPDLLIRTSGEVRLSNFLLWQCAYTEFWFTEVFWPDFSRDYFFQAIRAFQGRGRRFGGLK</sequence>
<keyword evidence="2" id="KW-0479">Metal-binding</keyword>
<keyword evidence="4" id="KW-1185">Reference proteome</keyword>
<dbReference type="GO" id="GO:0030145">
    <property type="term" value="F:manganese ion binding"/>
    <property type="evidence" value="ECO:0007669"/>
    <property type="project" value="TreeGrafter"/>
</dbReference>
<dbReference type="SUPFAM" id="SSF64005">
    <property type="entry name" value="Undecaprenyl diphosphate synthase"/>
    <property type="match status" value="1"/>
</dbReference>
<dbReference type="GO" id="GO:0016094">
    <property type="term" value="P:polyprenol biosynthetic process"/>
    <property type="evidence" value="ECO:0007669"/>
    <property type="project" value="TreeGrafter"/>
</dbReference>
<dbReference type="Gene3D" id="3.40.1180.10">
    <property type="entry name" value="Decaprenyl diphosphate synthase-like"/>
    <property type="match status" value="1"/>
</dbReference>
<feature type="binding site" evidence="2">
    <location>
        <begin position="81"/>
        <end position="83"/>
    </location>
    <ligand>
        <name>substrate</name>
    </ligand>
</feature>
<feature type="binding site" evidence="2">
    <location>
        <position position="87"/>
    </location>
    <ligand>
        <name>substrate</name>
    </ligand>
</feature>
<dbReference type="OrthoDB" id="4191603at2"/>
<dbReference type="NCBIfam" id="TIGR00055">
    <property type="entry name" value="uppS"/>
    <property type="match status" value="1"/>
</dbReference>
<evidence type="ECO:0000313" key="3">
    <source>
        <dbReference type="EMBL" id="PWK12678.1"/>
    </source>
</evidence>
<feature type="active site" evidence="2">
    <location>
        <position position="36"/>
    </location>
</feature>
<dbReference type="AlphaFoldDB" id="A0A316D8X9"/>
<comment type="similarity">
    <text evidence="2">Belongs to the UPP synthase family.</text>
</comment>
<keyword evidence="2" id="KW-0460">Magnesium</keyword>
<evidence type="ECO:0000313" key="4">
    <source>
        <dbReference type="Proteomes" id="UP000245634"/>
    </source>
</evidence>
<dbReference type="NCBIfam" id="NF011405">
    <property type="entry name" value="PRK14830.1"/>
    <property type="match status" value="1"/>
</dbReference>
<dbReference type="EMBL" id="QGGL01000009">
    <property type="protein sequence ID" value="PWK12678.1"/>
    <property type="molecule type" value="Genomic_DNA"/>
</dbReference>
<keyword evidence="1 2" id="KW-0808">Transferase</keyword>
<dbReference type="GO" id="GO:0005829">
    <property type="term" value="C:cytosol"/>
    <property type="evidence" value="ECO:0007669"/>
    <property type="project" value="TreeGrafter"/>
</dbReference>
<dbReference type="GO" id="GO:0008834">
    <property type="term" value="F:ditrans,polycis-undecaprenyl-diphosphate synthase [(2E,6E)-farnesyl-diphosphate specific] activity"/>
    <property type="evidence" value="ECO:0007669"/>
    <property type="project" value="TreeGrafter"/>
</dbReference>
<protein>
    <recommendedName>
        <fullName evidence="2">Isoprenyl transferase</fullName>
        <ecNumber evidence="2">2.5.1.-</ecNumber>
    </recommendedName>
</protein>
<evidence type="ECO:0000256" key="2">
    <source>
        <dbReference type="HAMAP-Rule" id="MF_01139"/>
    </source>
</evidence>
<feature type="binding site" evidence="2">
    <location>
        <position position="36"/>
    </location>
    <ligand>
        <name>Mg(2+)</name>
        <dbReference type="ChEBI" id="CHEBI:18420"/>
    </ligand>
</feature>
<feature type="binding site" evidence="2">
    <location>
        <position position="85"/>
    </location>
    <ligand>
        <name>substrate</name>
    </ligand>
</feature>